<dbReference type="GO" id="GO:0005524">
    <property type="term" value="F:ATP binding"/>
    <property type="evidence" value="ECO:0007669"/>
    <property type="project" value="UniProtKB-UniRule"/>
</dbReference>
<evidence type="ECO:0000259" key="11">
    <source>
        <dbReference type="PROSITE" id="PS50011"/>
    </source>
</evidence>
<dbReference type="SMART" id="SM00220">
    <property type="entry name" value="S_TKc"/>
    <property type="match status" value="1"/>
</dbReference>
<dbReference type="PANTHER" id="PTHR47634:SF9">
    <property type="entry name" value="PROTEIN KINASE DOMAIN-CONTAINING PROTEIN-RELATED"/>
    <property type="match status" value="1"/>
</dbReference>
<organism evidence="12 13">
    <name type="scientific">Basidiobolus meristosporus CBS 931.73</name>
    <dbReference type="NCBI Taxonomy" id="1314790"/>
    <lineage>
        <taxon>Eukaryota</taxon>
        <taxon>Fungi</taxon>
        <taxon>Fungi incertae sedis</taxon>
        <taxon>Zoopagomycota</taxon>
        <taxon>Entomophthoromycotina</taxon>
        <taxon>Basidiobolomycetes</taxon>
        <taxon>Basidiobolales</taxon>
        <taxon>Basidiobolaceae</taxon>
        <taxon>Basidiobolus</taxon>
    </lineage>
</organism>
<dbReference type="InterPro" id="IPR008271">
    <property type="entry name" value="Ser/Thr_kinase_AS"/>
</dbReference>
<gene>
    <name evidence="12" type="ORF">K493DRAFT_275329</name>
</gene>
<dbReference type="PROSITE" id="PS00108">
    <property type="entry name" value="PROTEIN_KINASE_ST"/>
    <property type="match status" value="1"/>
</dbReference>
<evidence type="ECO:0000256" key="5">
    <source>
        <dbReference type="ARBA" id="ARBA00022777"/>
    </source>
</evidence>
<dbReference type="PROSITE" id="PS50011">
    <property type="entry name" value="PROTEIN_KINASE_DOM"/>
    <property type="match status" value="1"/>
</dbReference>
<reference evidence="12 13" key="1">
    <citation type="submission" date="2016-07" db="EMBL/GenBank/DDBJ databases">
        <title>Pervasive Adenine N6-methylation of Active Genes in Fungi.</title>
        <authorList>
            <consortium name="DOE Joint Genome Institute"/>
            <person name="Mondo S.J."/>
            <person name="Dannebaum R.O."/>
            <person name="Kuo R.C."/>
            <person name="Labutti K."/>
            <person name="Haridas S."/>
            <person name="Kuo A."/>
            <person name="Salamov A."/>
            <person name="Ahrendt S.R."/>
            <person name="Lipzen A."/>
            <person name="Sullivan W."/>
            <person name="Andreopoulos W.B."/>
            <person name="Clum A."/>
            <person name="Lindquist E."/>
            <person name="Daum C."/>
            <person name="Ramamoorthy G.K."/>
            <person name="Gryganskyi A."/>
            <person name="Culley D."/>
            <person name="Magnuson J.K."/>
            <person name="James T.Y."/>
            <person name="O'Malley M.A."/>
            <person name="Stajich J.E."/>
            <person name="Spatafora J.W."/>
            <person name="Visel A."/>
            <person name="Grigoriev I.V."/>
        </authorList>
    </citation>
    <scope>NUCLEOTIDE SEQUENCE [LARGE SCALE GENOMIC DNA]</scope>
    <source>
        <strain evidence="12 13">CBS 931.73</strain>
    </source>
</reference>
<keyword evidence="6 9" id="KW-0067">ATP-binding</keyword>
<dbReference type="FunFam" id="1.10.510.10:FF:000409">
    <property type="entry name" value="CMGC/SRPK protein kinase"/>
    <property type="match status" value="1"/>
</dbReference>
<dbReference type="InterPro" id="IPR000719">
    <property type="entry name" value="Prot_kinase_dom"/>
</dbReference>
<dbReference type="GO" id="GO:0004674">
    <property type="term" value="F:protein serine/threonine kinase activity"/>
    <property type="evidence" value="ECO:0007669"/>
    <property type="project" value="UniProtKB-KW"/>
</dbReference>
<dbReference type="GO" id="GO:0005737">
    <property type="term" value="C:cytoplasm"/>
    <property type="evidence" value="ECO:0007669"/>
    <property type="project" value="TreeGrafter"/>
</dbReference>
<dbReference type="Gene3D" id="1.10.510.10">
    <property type="entry name" value="Transferase(Phosphotransferase) domain 1"/>
    <property type="match status" value="2"/>
</dbReference>
<comment type="caution">
    <text evidence="12">The sequence shown here is derived from an EMBL/GenBank/DDBJ whole genome shotgun (WGS) entry which is preliminary data.</text>
</comment>
<dbReference type="CDD" id="cd14136">
    <property type="entry name" value="STKc_SRPK"/>
    <property type="match status" value="1"/>
</dbReference>
<protein>
    <recommendedName>
        <fullName evidence="1">non-specific serine/threonine protein kinase</fullName>
        <ecNumber evidence="1">2.7.11.1</ecNumber>
    </recommendedName>
</protein>
<dbReference type="AlphaFoldDB" id="A0A1Y1Z4S3"/>
<dbReference type="GO" id="GO:0000245">
    <property type="term" value="P:spliceosomal complex assembly"/>
    <property type="evidence" value="ECO:0007669"/>
    <property type="project" value="TreeGrafter"/>
</dbReference>
<name>A0A1Y1Z4S3_9FUNG</name>
<evidence type="ECO:0000256" key="6">
    <source>
        <dbReference type="ARBA" id="ARBA00022840"/>
    </source>
</evidence>
<evidence type="ECO:0000256" key="7">
    <source>
        <dbReference type="ARBA" id="ARBA00047899"/>
    </source>
</evidence>
<keyword evidence="2" id="KW-0723">Serine/threonine-protein kinase</keyword>
<evidence type="ECO:0000256" key="1">
    <source>
        <dbReference type="ARBA" id="ARBA00012513"/>
    </source>
</evidence>
<feature type="region of interest" description="Disordered" evidence="10">
    <location>
        <begin position="271"/>
        <end position="341"/>
    </location>
</feature>
<comment type="catalytic activity">
    <reaction evidence="8">
        <text>L-seryl-[protein] + ATP = O-phospho-L-seryl-[protein] + ADP + H(+)</text>
        <dbReference type="Rhea" id="RHEA:17989"/>
        <dbReference type="Rhea" id="RHEA-COMP:9863"/>
        <dbReference type="Rhea" id="RHEA-COMP:11604"/>
        <dbReference type="ChEBI" id="CHEBI:15378"/>
        <dbReference type="ChEBI" id="CHEBI:29999"/>
        <dbReference type="ChEBI" id="CHEBI:30616"/>
        <dbReference type="ChEBI" id="CHEBI:83421"/>
        <dbReference type="ChEBI" id="CHEBI:456216"/>
        <dbReference type="EC" id="2.7.11.1"/>
    </reaction>
</comment>
<dbReference type="PROSITE" id="PS00107">
    <property type="entry name" value="PROTEIN_KINASE_ATP"/>
    <property type="match status" value="1"/>
</dbReference>
<feature type="domain" description="Protein kinase" evidence="11">
    <location>
        <begin position="85"/>
        <end position="600"/>
    </location>
</feature>
<evidence type="ECO:0000256" key="2">
    <source>
        <dbReference type="ARBA" id="ARBA00022527"/>
    </source>
</evidence>
<evidence type="ECO:0000256" key="9">
    <source>
        <dbReference type="PROSITE-ProRule" id="PRU10141"/>
    </source>
</evidence>
<keyword evidence="13" id="KW-1185">Reference proteome</keyword>
<dbReference type="EC" id="2.7.11.1" evidence="1"/>
<evidence type="ECO:0000313" key="13">
    <source>
        <dbReference type="Proteomes" id="UP000193498"/>
    </source>
</evidence>
<dbReference type="STRING" id="1314790.A0A1Y1Z4S3"/>
<dbReference type="InterPro" id="IPR011009">
    <property type="entry name" value="Kinase-like_dom_sf"/>
</dbReference>
<dbReference type="Proteomes" id="UP000193498">
    <property type="component" value="Unassembled WGS sequence"/>
</dbReference>
<dbReference type="Pfam" id="PF00069">
    <property type="entry name" value="Pkinase"/>
    <property type="match status" value="2"/>
</dbReference>
<dbReference type="SUPFAM" id="SSF56112">
    <property type="entry name" value="Protein kinase-like (PK-like)"/>
    <property type="match status" value="1"/>
</dbReference>
<dbReference type="InterPro" id="IPR051334">
    <property type="entry name" value="SRPK"/>
</dbReference>
<dbReference type="GO" id="GO:0050684">
    <property type="term" value="P:regulation of mRNA processing"/>
    <property type="evidence" value="ECO:0007669"/>
    <property type="project" value="TreeGrafter"/>
</dbReference>
<keyword evidence="4 9" id="KW-0547">Nucleotide-binding</keyword>
<proteinExistence type="predicted"/>
<comment type="catalytic activity">
    <reaction evidence="7">
        <text>L-threonyl-[protein] + ATP = O-phospho-L-threonyl-[protein] + ADP + H(+)</text>
        <dbReference type="Rhea" id="RHEA:46608"/>
        <dbReference type="Rhea" id="RHEA-COMP:11060"/>
        <dbReference type="Rhea" id="RHEA-COMP:11605"/>
        <dbReference type="ChEBI" id="CHEBI:15378"/>
        <dbReference type="ChEBI" id="CHEBI:30013"/>
        <dbReference type="ChEBI" id="CHEBI:30616"/>
        <dbReference type="ChEBI" id="CHEBI:61977"/>
        <dbReference type="ChEBI" id="CHEBI:456216"/>
        <dbReference type="EC" id="2.7.11.1"/>
    </reaction>
</comment>
<dbReference type="InterPro" id="IPR017441">
    <property type="entry name" value="Protein_kinase_ATP_BS"/>
</dbReference>
<dbReference type="FunCoup" id="A0A1Y1Z4S3">
    <property type="interactions" value="445"/>
</dbReference>
<evidence type="ECO:0000256" key="4">
    <source>
        <dbReference type="ARBA" id="ARBA00022741"/>
    </source>
</evidence>
<accession>A0A1Y1Z4S3</accession>
<keyword evidence="5 12" id="KW-0418">Kinase</keyword>
<dbReference type="GO" id="GO:0005634">
    <property type="term" value="C:nucleus"/>
    <property type="evidence" value="ECO:0007669"/>
    <property type="project" value="TreeGrafter"/>
</dbReference>
<dbReference type="EMBL" id="MCFE01000028">
    <property type="protein sequence ID" value="ORY05114.1"/>
    <property type="molecule type" value="Genomic_DNA"/>
</dbReference>
<evidence type="ECO:0000256" key="8">
    <source>
        <dbReference type="ARBA" id="ARBA00048679"/>
    </source>
</evidence>
<dbReference type="InParanoid" id="A0A1Y1Z4S3"/>
<evidence type="ECO:0000313" key="12">
    <source>
        <dbReference type="EMBL" id="ORY05114.1"/>
    </source>
</evidence>
<keyword evidence="3" id="KW-0808">Transferase</keyword>
<dbReference type="OrthoDB" id="2649at2759"/>
<feature type="binding site" evidence="9">
    <location>
        <position position="114"/>
    </location>
    <ligand>
        <name>ATP</name>
        <dbReference type="ChEBI" id="CHEBI:30616"/>
    </ligand>
</feature>
<dbReference type="PANTHER" id="PTHR47634">
    <property type="entry name" value="PROTEIN KINASE DOMAIN-CONTAINING PROTEIN-RELATED"/>
    <property type="match status" value="1"/>
</dbReference>
<dbReference type="FunFam" id="3.30.200.20:FF:000076">
    <property type="entry name" value="CMGC/SRPK protein kinase"/>
    <property type="match status" value="1"/>
</dbReference>
<evidence type="ECO:0000256" key="3">
    <source>
        <dbReference type="ARBA" id="ARBA00022679"/>
    </source>
</evidence>
<sequence>MSTQAIVSAKRLAATQRKRLQNVPPLIITPGPNAQLVQRPYVDNPLPSPAMASEVLPEGEEDPADYRPGGYHPVKAGEQFNNGKYTVIRKLGWGHFSTVWLAKDHKYDRHVALKVVKSAPHYTETALDEIKLLERVYSANSDSPGRLYVVELLDHFKHAGPNGVHVCMVFEVLGENLLSLIKKYNHKGIPTNIVKEISRQILLGLDYLHRECGIIHTDLKPENVLICVNNIEEFIAKEFGELEDDVVPIGKSRSRHVRRLTADQSISFRLKDASKSNSRPPISPLSPIGSYRQMPLEDDEDDIPIGKSRSRRPRQASKDDADDIPLMVAKSRSRPPLSPPDPIEYKKNLLQLLNNPPTPAKPEVDEDDEKLVNVLIKHQISEYKMNESNGIAASPQETTLTMMKMTQNMGELSLSNGANAPLSPVRGQPPRIAQEPAIRVKIADLGNACWVDKHFTNDIQTRQYRSPEVIVGSKWGPSADIWSLACLIFELRTGDYLFDPQSNARYTKSDDHLAQVIELLGNLPKSVLATGQLTEEYFNNKGELKRIQKLRHWALPNVLHEKYLLPRVEAELFADFLLPMLDLYPDKRGAAEAMLRHSWLRVGYEPILHTGPQLIRRQSSRRIPPHRTVDEVPSAYSIKPPISNLS</sequence>
<dbReference type="Gene3D" id="3.30.200.20">
    <property type="entry name" value="Phosphorylase Kinase, domain 1"/>
    <property type="match status" value="1"/>
</dbReference>
<evidence type="ECO:0000256" key="10">
    <source>
        <dbReference type="SAM" id="MobiDB-lite"/>
    </source>
</evidence>